<name>A0AAD6D0W7_9EURO</name>
<accession>A0AAD6D0W7</accession>
<dbReference type="EMBL" id="JAQIZZ010000003">
    <property type="protein sequence ID" value="KAJ5547000.1"/>
    <property type="molecule type" value="Genomic_DNA"/>
</dbReference>
<protein>
    <submittedName>
        <fullName evidence="1">Uncharacterized protein</fullName>
    </submittedName>
</protein>
<proteinExistence type="predicted"/>
<dbReference type="Proteomes" id="UP001220324">
    <property type="component" value="Unassembled WGS sequence"/>
</dbReference>
<reference evidence="1 2" key="1">
    <citation type="journal article" date="2023" name="IMA Fungus">
        <title>Comparative genomic study of the Penicillium genus elucidates a diverse pangenome and 15 lateral gene transfer events.</title>
        <authorList>
            <person name="Petersen C."/>
            <person name="Sorensen T."/>
            <person name="Nielsen M.R."/>
            <person name="Sondergaard T.E."/>
            <person name="Sorensen J.L."/>
            <person name="Fitzpatrick D.A."/>
            <person name="Frisvad J.C."/>
            <person name="Nielsen K.L."/>
        </authorList>
    </citation>
    <scope>NUCLEOTIDE SEQUENCE [LARGE SCALE GENOMIC DNA]</scope>
    <source>
        <strain evidence="1 2">IBT 35679</strain>
    </source>
</reference>
<organism evidence="1 2">
    <name type="scientific">Penicillium frequentans</name>
    <dbReference type="NCBI Taxonomy" id="3151616"/>
    <lineage>
        <taxon>Eukaryota</taxon>
        <taxon>Fungi</taxon>
        <taxon>Dikarya</taxon>
        <taxon>Ascomycota</taxon>
        <taxon>Pezizomycotina</taxon>
        <taxon>Eurotiomycetes</taxon>
        <taxon>Eurotiomycetidae</taxon>
        <taxon>Eurotiales</taxon>
        <taxon>Aspergillaceae</taxon>
        <taxon>Penicillium</taxon>
    </lineage>
</organism>
<comment type="caution">
    <text evidence="1">The sequence shown here is derived from an EMBL/GenBank/DDBJ whole genome shotgun (WGS) entry which is preliminary data.</text>
</comment>
<keyword evidence="2" id="KW-1185">Reference proteome</keyword>
<evidence type="ECO:0000313" key="2">
    <source>
        <dbReference type="Proteomes" id="UP001220324"/>
    </source>
</evidence>
<evidence type="ECO:0000313" key="1">
    <source>
        <dbReference type="EMBL" id="KAJ5547000.1"/>
    </source>
</evidence>
<sequence>MPLILKQILYASIPLSVEALSASNIQIYKAVFRARFRGSGTLEDQEGRHAYLRDPFKKLCSKASNISSTAITQ</sequence>
<gene>
    <name evidence="1" type="ORF">N7494_004585</name>
</gene>
<dbReference type="AlphaFoldDB" id="A0AAD6D0W7"/>